<evidence type="ECO:0000256" key="2">
    <source>
        <dbReference type="SAM" id="Phobius"/>
    </source>
</evidence>
<evidence type="ECO:0000256" key="1">
    <source>
        <dbReference type="SAM" id="MobiDB-lite"/>
    </source>
</evidence>
<keyword evidence="2" id="KW-0812">Transmembrane</keyword>
<keyword evidence="2" id="KW-1133">Transmembrane helix</keyword>
<feature type="transmembrane region" description="Helical" evidence="2">
    <location>
        <begin position="46"/>
        <end position="68"/>
    </location>
</feature>
<proteinExistence type="predicted"/>
<name>A0ABN2CE97_9ACTN</name>
<feature type="compositionally biased region" description="Low complexity" evidence="1">
    <location>
        <begin position="84"/>
        <end position="97"/>
    </location>
</feature>
<dbReference type="Proteomes" id="UP001501705">
    <property type="component" value="Unassembled WGS sequence"/>
</dbReference>
<dbReference type="EMBL" id="BAAAPH010000003">
    <property type="protein sequence ID" value="GAA1556578.1"/>
    <property type="molecule type" value="Genomic_DNA"/>
</dbReference>
<gene>
    <name evidence="3" type="ORF">GCM10009804_11710</name>
</gene>
<evidence type="ECO:0000313" key="4">
    <source>
        <dbReference type="Proteomes" id="UP001501705"/>
    </source>
</evidence>
<comment type="caution">
    <text evidence="3">The sequence shown here is derived from an EMBL/GenBank/DDBJ whole genome shotgun (WGS) entry which is preliminary data.</text>
</comment>
<keyword evidence="2" id="KW-0472">Membrane</keyword>
<accession>A0ABN2CE97</accession>
<protein>
    <submittedName>
        <fullName evidence="3">Uncharacterized protein</fullName>
    </submittedName>
</protein>
<organism evidence="3 4">
    <name type="scientific">Kribbella hippodromi</name>
    <dbReference type="NCBI Taxonomy" id="434347"/>
    <lineage>
        <taxon>Bacteria</taxon>
        <taxon>Bacillati</taxon>
        <taxon>Actinomycetota</taxon>
        <taxon>Actinomycetes</taxon>
        <taxon>Propionibacteriales</taxon>
        <taxon>Kribbellaceae</taxon>
        <taxon>Kribbella</taxon>
    </lineage>
</organism>
<feature type="region of interest" description="Disordered" evidence="1">
    <location>
        <begin position="78"/>
        <end position="101"/>
    </location>
</feature>
<evidence type="ECO:0000313" key="3">
    <source>
        <dbReference type="EMBL" id="GAA1556578.1"/>
    </source>
</evidence>
<reference evidence="3 4" key="1">
    <citation type="journal article" date="2019" name="Int. J. Syst. Evol. Microbiol.">
        <title>The Global Catalogue of Microorganisms (GCM) 10K type strain sequencing project: providing services to taxonomists for standard genome sequencing and annotation.</title>
        <authorList>
            <consortium name="The Broad Institute Genomics Platform"/>
            <consortium name="The Broad Institute Genome Sequencing Center for Infectious Disease"/>
            <person name="Wu L."/>
            <person name="Ma J."/>
        </authorList>
    </citation>
    <scope>NUCLEOTIDE SEQUENCE [LARGE SCALE GENOMIC DNA]</scope>
    <source>
        <strain evidence="3 4">JCM 15572</strain>
    </source>
</reference>
<keyword evidence="4" id="KW-1185">Reference proteome</keyword>
<dbReference type="RefSeq" id="WP_344232297.1">
    <property type="nucleotide sequence ID" value="NZ_BAAAPH010000003.1"/>
</dbReference>
<sequence>MDDVKRLLEGFADRAADGLPDPDIEADVTRGRVALRRIKRRRRTTGVLCVAAASALVLVVGNQVKWWGSGGTNVASTTATPQVASEPSKPAAASATPRSKETISNFGAPVVELVANKQAWRTISCGLTPRGLTPETPIAANRVVLSQPEMRTADTATKVVLQTAPEAITLSKPRVSQVDGKSFRIGTLNGRLTGQVHVAGKWLLVELPTGTVEWSDDILQRFLASCTAK</sequence>